<dbReference type="GO" id="GO:0009052">
    <property type="term" value="P:pentose-phosphate shunt, non-oxidative branch"/>
    <property type="evidence" value="ECO:0007669"/>
    <property type="project" value="UniProtKB-UniRule"/>
</dbReference>
<evidence type="ECO:0000256" key="3">
    <source>
        <dbReference type="HAMAP-Rule" id="MF_00170"/>
    </source>
</evidence>
<comment type="subunit">
    <text evidence="3">Homodimer.</text>
</comment>
<dbReference type="HAMAP" id="MF_00170">
    <property type="entry name" value="Rib_5P_isom_A"/>
    <property type="match status" value="1"/>
</dbReference>
<comment type="similarity">
    <text evidence="3">Belongs to the ribose 5-phosphate isomerase family.</text>
</comment>
<dbReference type="SUPFAM" id="SSF100950">
    <property type="entry name" value="NagB/RpiA/CoA transferase-like"/>
    <property type="match status" value="1"/>
</dbReference>
<name>A0A368K7T6_9HYPH</name>
<dbReference type="GO" id="GO:0004751">
    <property type="term" value="F:ribose-5-phosphate isomerase activity"/>
    <property type="evidence" value="ECO:0007669"/>
    <property type="project" value="UniProtKB-UniRule"/>
</dbReference>
<dbReference type="InterPro" id="IPR004788">
    <property type="entry name" value="Ribose5P_isomerase_type_A"/>
</dbReference>
<dbReference type="Gene3D" id="3.40.50.1360">
    <property type="match status" value="1"/>
</dbReference>
<dbReference type="InterPro" id="IPR050262">
    <property type="entry name" value="Ribose-5P_isomerase"/>
</dbReference>
<dbReference type="Pfam" id="PF06026">
    <property type="entry name" value="Rib_5-P_isom_A"/>
    <property type="match status" value="1"/>
</dbReference>
<feature type="binding site" evidence="3">
    <location>
        <begin position="83"/>
        <end position="86"/>
    </location>
    <ligand>
        <name>substrate</name>
    </ligand>
</feature>
<comment type="pathway">
    <text evidence="3">Carbohydrate degradation; pentose phosphate pathway; D-ribose 5-phosphate from D-ribulose 5-phosphate (non-oxidative stage): step 1/1.</text>
</comment>
<accession>A0A368K7T6</accession>
<dbReference type="CDD" id="cd01398">
    <property type="entry name" value="RPI_A"/>
    <property type="match status" value="1"/>
</dbReference>
<dbReference type="EC" id="5.3.1.6" evidence="3"/>
<dbReference type="OrthoDB" id="5870696at2"/>
<dbReference type="NCBIfam" id="TIGR00021">
    <property type="entry name" value="rpiA"/>
    <property type="match status" value="1"/>
</dbReference>
<organism evidence="4 5">
    <name type="scientific">Phyllobacterium salinisoli</name>
    <dbReference type="NCBI Taxonomy" id="1899321"/>
    <lineage>
        <taxon>Bacteria</taxon>
        <taxon>Pseudomonadati</taxon>
        <taxon>Pseudomonadota</taxon>
        <taxon>Alphaproteobacteria</taxon>
        <taxon>Hyphomicrobiales</taxon>
        <taxon>Phyllobacteriaceae</taxon>
        <taxon>Phyllobacterium</taxon>
    </lineage>
</organism>
<feature type="binding site" evidence="3">
    <location>
        <begin position="96"/>
        <end position="99"/>
    </location>
    <ligand>
        <name>substrate</name>
    </ligand>
</feature>
<dbReference type="SUPFAM" id="SSF75445">
    <property type="entry name" value="D-ribose-5-phosphate isomerase (RpiA), lid domain"/>
    <property type="match status" value="1"/>
</dbReference>
<comment type="catalytic activity">
    <reaction evidence="1 3">
        <text>aldehydo-D-ribose 5-phosphate = D-ribulose 5-phosphate</text>
        <dbReference type="Rhea" id="RHEA:14657"/>
        <dbReference type="ChEBI" id="CHEBI:58121"/>
        <dbReference type="ChEBI" id="CHEBI:58273"/>
        <dbReference type="EC" id="5.3.1.6"/>
    </reaction>
</comment>
<dbReference type="UniPathway" id="UPA00115">
    <property type="reaction ID" value="UER00412"/>
</dbReference>
<dbReference type="FunFam" id="3.40.50.1360:FF:000001">
    <property type="entry name" value="Ribose-5-phosphate isomerase A"/>
    <property type="match status" value="1"/>
</dbReference>
<evidence type="ECO:0000256" key="1">
    <source>
        <dbReference type="ARBA" id="ARBA00001713"/>
    </source>
</evidence>
<comment type="caution">
    <text evidence="4">The sequence shown here is derived from an EMBL/GenBank/DDBJ whole genome shotgun (WGS) entry which is preliminary data.</text>
</comment>
<comment type="function">
    <text evidence="3">Catalyzes the reversible conversion of ribose-5-phosphate to ribulose 5-phosphate.</text>
</comment>
<reference evidence="4 5" key="1">
    <citation type="submission" date="2018-07" db="EMBL/GenBank/DDBJ databases">
        <title>The draft genome of Phyllobacterium salinisoli.</title>
        <authorList>
            <person name="Liu L."/>
            <person name="Li L."/>
            <person name="Zhang X."/>
            <person name="Liang L."/>
        </authorList>
    </citation>
    <scope>NUCLEOTIDE SEQUENCE [LARGE SCALE GENOMIC DNA]</scope>
    <source>
        <strain evidence="4 5">LLAN61</strain>
    </source>
</reference>
<keyword evidence="2 3" id="KW-0413">Isomerase</keyword>
<dbReference type="Gene3D" id="3.30.70.260">
    <property type="match status" value="1"/>
</dbReference>
<dbReference type="Proteomes" id="UP000253420">
    <property type="component" value="Unassembled WGS sequence"/>
</dbReference>
<feature type="binding site" evidence="3">
    <location>
        <begin position="28"/>
        <end position="31"/>
    </location>
    <ligand>
        <name>substrate</name>
    </ligand>
</feature>
<proteinExistence type="inferred from homology"/>
<dbReference type="EMBL" id="QOZG01000001">
    <property type="protein sequence ID" value="RCS25291.1"/>
    <property type="molecule type" value="Genomic_DNA"/>
</dbReference>
<feature type="binding site" evidence="3">
    <location>
        <position position="123"/>
    </location>
    <ligand>
        <name>substrate</name>
    </ligand>
</feature>
<feature type="active site" description="Proton acceptor" evidence="3">
    <location>
        <position position="105"/>
    </location>
</feature>
<dbReference type="InterPro" id="IPR020672">
    <property type="entry name" value="Ribose5P_isomerase_typA_subgr"/>
</dbReference>
<protein>
    <recommendedName>
        <fullName evidence="3">Ribose-5-phosphate isomerase A</fullName>
        <ecNumber evidence="3">5.3.1.6</ecNumber>
    </recommendedName>
    <alternativeName>
        <fullName evidence="3">Phosphoriboisomerase A</fullName>
        <shortName evidence="3">PRI</shortName>
    </alternativeName>
</protein>
<dbReference type="NCBIfam" id="NF001924">
    <property type="entry name" value="PRK00702.1"/>
    <property type="match status" value="1"/>
</dbReference>
<dbReference type="PANTHER" id="PTHR43748">
    <property type="entry name" value="RIBOSE-5-PHOSPHATE ISOMERASE 3, CHLOROPLASTIC-RELATED"/>
    <property type="match status" value="1"/>
</dbReference>
<sequence length="236" mass="24216">MDALKLKIAAAAEALTYVRDGMRLGIGSGSTAEEFVRLLADKVANGLNIIGVATSERTARLCRELGVPLTTLDEVPELDLAIDGTDEVDGALSLIKGGGGALLREKIVAAAAEKMIVIADATKVVETLGQFALPIEVNPFGLGATKVAIARAAADLGLAGPVALRLKEDGKPFITDGGHYILDASFGRIPDTRALSNALHAIPGVVEHGLFLGLASAAIIAGAGGIRTMTNPETTE</sequence>
<evidence type="ECO:0000256" key="2">
    <source>
        <dbReference type="ARBA" id="ARBA00023235"/>
    </source>
</evidence>
<dbReference type="AlphaFoldDB" id="A0A368K7T6"/>
<evidence type="ECO:0000313" key="5">
    <source>
        <dbReference type="Proteomes" id="UP000253420"/>
    </source>
</evidence>
<gene>
    <name evidence="3" type="primary">rpiA</name>
    <name evidence="4" type="ORF">DUT91_00230</name>
</gene>
<keyword evidence="5" id="KW-1185">Reference proteome</keyword>
<evidence type="ECO:0000313" key="4">
    <source>
        <dbReference type="EMBL" id="RCS25291.1"/>
    </source>
</evidence>
<dbReference type="PANTHER" id="PTHR43748:SF3">
    <property type="entry name" value="RIBOSE-5-PHOSPHATE ISOMERASE 3, CHLOROPLASTIC-RELATED"/>
    <property type="match status" value="1"/>
</dbReference>
<dbReference type="InterPro" id="IPR037171">
    <property type="entry name" value="NagB/RpiA_transferase-like"/>
</dbReference>